<sequence>MPIHAHTTASGLIVLAEPMAGAASAAVSLRVPAGEVHQPEDRQGVAPLMGEFLCRGAGGLDARAHAEALDRLGVRRGCGSSSRDFELDAVMLGVNLDEALAPLLDTVTAPHLDDAQFGPCRDLQTQSLDALEDEPQERAMIELSARHLPAPLDRHPEGTRAGLAALTAADARAFWAAHAGPAGSVLAVAGAVDPEAFFAAAERLTAGWSAASAPAGYEVGPTPVPAQHHVQDPSEQVHIALRWDAVPANHPDAVLQKAAVAVLSGGMSGRLFTEVREKRGLCYSVYAGYGGHADRGGVYAYAGTTAPRAQETLDVLVHELRRLHAEPVGGDEFRRAMVGMKSRLVMSGESTSARASSLSFDVAVHGRPRTLAERVEEVAAVTPGRLRDFLDANAPGPEAMTIVTLGPRALDAPGEPAPAGVAAAAAPA</sequence>
<name>I0IBL8_PHYMF</name>
<evidence type="ECO:0000259" key="1">
    <source>
        <dbReference type="Pfam" id="PF00675"/>
    </source>
</evidence>
<dbReference type="InterPro" id="IPR011249">
    <property type="entry name" value="Metalloenz_LuxS/M16"/>
</dbReference>
<feature type="domain" description="Peptidase M16 C-terminal" evidence="2">
    <location>
        <begin position="166"/>
        <end position="336"/>
    </location>
</feature>
<dbReference type="Pfam" id="PF00675">
    <property type="entry name" value="Peptidase_M16"/>
    <property type="match status" value="1"/>
</dbReference>
<dbReference type="Proteomes" id="UP000007881">
    <property type="component" value="Chromosome"/>
</dbReference>
<dbReference type="HOGENOM" id="CLU_009902_3_3_0"/>
<gene>
    <name evidence="3" type="ordered locus">PSMK_04970</name>
</gene>
<dbReference type="EMBL" id="AP012338">
    <property type="protein sequence ID" value="BAM02656.1"/>
    <property type="molecule type" value="Genomic_DNA"/>
</dbReference>
<dbReference type="Gene3D" id="3.30.830.10">
    <property type="entry name" value="Metalloenzyme, LuxS/M16 peptidase-like"/>
    <property type="match status" value="2"/>
</dbReference>
<dbReference type="eggNOG" id="COG0612">
    <property type="taxonomic scope" value="Bacteria"/>
</dbReference>
<dbReference type="AlphaFoldDB" id="I0IBL8"/>
<dbReference type="Pfam" id="PF05193">
    <property type="entry name" value="Peptidase_M16_C"/>
    <property type="match status" value="1"/>
</dbReference>
<dbReference type="SUPFAM" id="SSF63411">
    <property type="entry name" value="LuxS/MPP-like metallohydrolase"/>
    <property type="match status" value="2"/>
</dbReference>
<accession>I0IBL8</accession>
<evidence type="ECO:0000259" key="2">
    <source>
        <dbReference type="Pfam" id="PF05193"/>
    </source>
</evidence>
<dbReference type="InterPro" id="IPR050361">
    <property type="entry name" value="MPP/UQCRC_Complex"/>
</dbReference>
<evidence type="ECO:0000313" key="3">
    <source>
        <dbReference type="EMBL" id="BAM02656.1"/>
    </source>
</evidence>
<dbReference type="KEGG" id="phm:PSMK_04970"/>
<keyword evidence="4" id="KW-1185">Reference proteome</keyword>
<proteinExistence type="predicted"/>
<dbReference type="RefSeq" id="WP_014435876.1">
    <property type="nucleotide sequence ID" value="NC_017080.1"/>
</dbReference>
<feature type="domain" description="Peptidase M16 N-terminal" evidence="1">
    <location>
        <begin position="17"/>
        <end position="144"/>
    </location>
</feature>
<evidence type="ECO:0000313" key="4">
    <source>
        <dbReference type="Proteomes" id="UP000007881"/>
    </source>
</evidence>
<organism evidence="3 4">
    <name type="scientific">Phycisphaera mikurensis (strain NBRC 102666 / KCTC 22515 / FYK2301M01)</name>
    <dbReference type="NCBI Taxonomy" id="1142394"/>
    <lineage>
        <taxon>Bacteria</taxon>
        <taxon>Pseudomonadati</taxon>
        <taxon>Planctomycetota</taxon>
        <taxon>Phycisphaerae</taxon>
        <taxon>Phycisphaerales</taxon>
        <taxon>Phycisphaeraceae</taxon>
        <taxon>Phycisphaera</taxon>
    </lineage>
</organism>
<dbReference type="PANTHER" id="PTHR11851">
    <property type="entry name" value="METALLOPROTEASE"/>
    <property type="match status" value="1"/>
</dbReference>
<dbReference type="STRING" id="1142394.PSMK_04970"/>
<dbReference type="OrthoDB" id="9762085at2"/>
<protein>
    <submittedName>
        <fullName evidence="3">Peptidase M16 family protein</fullName>
    </submittedName>
</protein>
<dbReference type="PANTHER" id="PTHR11851:SF219">
    <property type="entry name" value="HYPOTHETICAL ZINC PROTEASE"/>
    <property type="match status" value="1"/>
</dbReference>
<reference evidence="3 4" key="1">
    <citation type="submission" date="2012-02" db="EMBL/GenBank/DDBJ databases">
        <title>Complete genome sequence of Phycisphaera mikurensis NBRC 102666.</title>
        <authorList>
            <person name="Ankai A."/>
            <person name="Hosoyama A."/>
            <person name="Terui Y."/>
            <person name="Sekine M."/>
            <person name="Fukai R."/>
            <person name="Kato Y."/>
            <person name="Nakamura S."/>
            <person name="Yamada-Narita S."/>
            <person name="Kawakoshi A."/>
            <person name="Fukunaga Y."/>
            <person name="Yamazaki S."/>
            <person name="Fujita N."/>
        </authorList>
    </citation>
    <scope>NUCLEOTIDE SEQUENCE [LARGE SCALE GENOMIC DNA]</scope>
    <source>
        <strain evidence="4">NBRC 102666 / KCTC 22515 / FYK2301M01</strain>
    </source>
</reference>
<dbReference type="InterPro" id="IPR011765">
    <property type="entry name" value="Pept_M16_N"/>
</dbReference>
<dbReference type="GO" id="GO:0046872">
    <property type="term" value="F:metal ion binding"/>
    <property type="evidence" value="ECO:0007669"/>
    <property type="project" value="InterPro"/>
</dbReference>
<dbReference type="InterPro" id="IPR007863">
    <property type="entry name" value="Peptidase_M16_C"/>
</dbReference>